<feature type="region of interest" description="Disordered" evidence="1">
    <location>
        <begin position="51"/>
        <end position="75"/>
    </location>
</feature>
<dbReference type="RefSeq" id="XP_033685674.1">
    <property type="nucleotide sequence ID" value="XM_033821347.1"/>
</dbReference>
<feature type="compositionally biased region" description="Low complexity" evidence="1">
    <location>
        <begin position="51"/>
        <end position="67"/>
    </location>
</feature>
<dbReference type="EMBL" id="ML987193">
    <property type="protein sequence ID" value="KAF2250670.1"/>
    <property type="molecule type" value="Genomic_DNA"/>
</dbReference>
<accession>A0A6A6IM94</accession>
<gene>
    <name evidence="2" type="ORF">BU26DRAFT_268486</name>
</gene>
<protein>
    <submittedName>
        <fullName evidence="2">Uncharacterized protein</fullName>
    </submittedName>
</protein>
<feature type="region of interest" description="Disordered" evidence="1">
    <location>
        <begin position="1"/>
        <end position="27"/>
    </location>
</feature>
<evidence type="ECO:0000256" key="1">
    <source>
        <dbReference type="SAM" id="MobiDB-lite"/>
    </source>
</evidence>
<name>A0A6A6IM94_9PLEO</name>
<keyword evidence="3" id="KW-1185">Reference proteome</keyword>
<dbReference type="AlphaFoldDB" id="A0A6A6IM94"/>
<dbReference type="GeneID" id="54574677"/>
<evidence type="ECO:0000313" key="2">
    <source>
        <dbReference type="EMBL" id="KAF2250670.1"/>
    </source>
</evidence>
<evidence type="ECO:0000313" key="3">
    <source>
        <dbReference type="Proteomes" id="UP000800094"/>
    </source>
</evidence>
<reference evidence="2" key="1">
    <citation type="journal article" date="2020" name="Stud. Mycol.">
        <title>101 Dothideomycetes genomes: a test case for predicting lifestyles and emergence of pathogens.</title>
        <authorList>
            <person name="Haridas S."/>
            <person name="Albert R."/>
            <person name="Binder M."/>
            <person name="Bloem J."/>
            <person name="Labutti K."/>
            <person name="Salamov A."/>
            <person name="Andreopoulos B."/>
            <person name="Baker S."/>
            <person name="Barry K."/>
            <person name="Bills G."/>
            <person name="Bluhm B."/>
            <person name="Cannon C."/>
            <person name="Castanera R."/>
            <person name="Culley D."/>
            <person name="Daum C."/>
            <person name="Ezra D."/>
            <person name="Gonzalez J."/>
            <person name="Henrissat B."/>
            <person name="Kuo A."/>
            <person name="Liang C."/>
            <person name="Lipzen A."/>
            <person name="Lutzoni F."/>
            <person name="Magnuson J."/>
            <person name="Mondo S."/>
            <person name="Nolan M."/>
            <person name="Ohm R."/>
            <person name="Pangilinan J."/>
            <person name="Park H.-J."/>
            <person name="Ramirez L."/>
            <person name="Alfaro M."/>
            <person name="Sun H."/>
            <person name="Tritt A."/>
            <person name="Yoshinaga Y."/>
            <person name="Zwiers L.-H."/>
            <person name="Turgeon B."/>
            <person name="Goodwin S."/>
            <person name="Spatafora J."/>
            <person name="Crous P."/>
            <person name="Grigoriev I."/>
        </authorList>
    </citation>
    <scope>NUCLEOTIDE SEQUENCE</scope>
    <source>
        <strain evidence="2">CBS 122368</strain>
    </source>
</reference>
<dbReference type="Proteomes" id="UP000800094">
    <property type="component" value="Unassembled WGS sequence"/>
</dbReference>
<sequence length="177" mass="19056">MRRMGEKQTLSARTHVATKTSTGAEGSPFPFGLASHLAPWLSATPPTIVSTPSRLSSLRATTSTAGSPLTRSVTPTDGMRIEASLSTDFNDPTAVAGRLADRKTKHIGRSGRSSTQGSGTALRFISIIYSPARRPCTCWSKASGRSQHFRPRKLPHIQIVQSAKSFPRWAPLGMLAR</sequence>
<organism evidence="2 3">
    <name type="scientific">Trematosphaeria pertusa</name>
    <dbReference type="NCBI Taxonomy" id="390896"/>
    <lineage>
        <taxon>Eukaryota</taxon>
        <taxon>Fungi</taxon>
        <taxon>Dikarya</taxon>
        <taxon>Ascomycota</taxon>
        <taxon>Pezizomycotina</taxon>
        <taxon>Dothideomycetes</taxon>
        <taxon>Pleosporomycetidae</taxon>
        <taxon>Pleosporales</taxon>
        <taxon>Massarineae</taxon>
        <taxon>Trematosphaeriaceae</taxon>
        <taxon>Trematosphaeria</taxon>
    </lineage>
</organism>
<proteinExistence type="predicted"/>
<feature type="compositionally biased region" description="Polar residues" evidence="1">
    <location>
        <begin position="8"/>
        <end position="24"/>
    </location>
</feature>